<proteinExistence type="predicted"/>
<dbReference type="EMBL" id="FOHB01000012">
    <property type="protein sequence ID" value="SES49408.1"/>
    <property type="molecule type" value="Genomic_DNA"/>
</dbReference>
<dbReference type="Gene3D" id="3.40.50.410">
    <property type="entry name" value="von Willebrand factor, type A domain"/>
    <property type="match status" value="1"/>
</dbReference>
<dbReference type="Pfam" id="PF01882">
    <property type="entry name" value="DUF58"/>
    <property type="match status" value="1"/>
</dbReference>
<sequence>MDHPADHAPPLTAEGVLRRLEWRVVRRLDGRLQGDYRTLFRGEGVDFHDLREYEPGDDLRHVDWNVTARMDTPYVRQYTEDREATAWLLLDRSASMAFGPVDRQKDRVLVELALTLAQVLVRGGNRVGAVLFDNAVERVVPPGQGRRQVLRVAHHLLQPPRSPTGATDLAVLFRAACGVARRRSLVVVLSDFVSVPGWGPSLGLLARRHDVVAVQVLDPRESRLPSVGMVYVEDAETGEQIFVDTDDPGFQRRLREAARQRQEELAAQVRSAGTELHTVSTDQDLVRALARISELRRRIRR</sequence>
<dbReference type="PANTHER" id="PTHR33608:SF6">
    <property type="entry name" value="BLL2464 PROTEIN"/>
    <property type="match status" value="1"/>
</dbReference>
<reference evidence="3" key="1">
    <citation type="submission" date="2016-10" db="EMBL/GenBank/DDBJ databases">
        <authorList>
            <person name="Varghese N."/>
            <person name="Submissions S."/>
        </authorList>
    </citation>
    <scope>NUCLEOTIDE SEQUENCE [LARGE SCALE GENOMIC DNA]</scope>
    <source>
        <strain evidence="3">CGMCC 1.6963</strain>
    </source>
</reference>
<dbReference type="OrthoDB" id="9776116at2"/>
<feature type="domain" description="DUF58" evidence="1">
    <location>
        <begin position="49"/>
        <end position="263"/>
    </location>
</feature>
<dbReference type="Proteomes" id="UP000199019">
    <property type="component" value="Unassembled WGS sequence"/>
</dbReference>
<dbReference type="InterPro" id="IPR036465">
    <property type="entry name" value="vWFA_dom_sf"/>
</dbReference>
<protein>
    <recommendedName>
        <fullName evidence="1">DUF58 domain-containing protein</fullName>
    </recommendedName>
</protein>
<dbReference type="PANTHER" id="PTHR33608">
    <property type="entry name" value="BLL2464 PROTEIN"/>
    <property type="match status" value="1"/>
</dbReference>
<dbReference type="RefSeq" id="WP_091762944.1">
    <property type="nucleotide sequence ID" value="NZ_FOHB01000012.1"/>
</dbReference>
<keyword evidence="3" id="KW-1185">Reference proteome</keyword>
<organism evidence="2 3">
    <name type="scientific">Pedococcus cremeus</name>
    <dbReference type="NCBI Taxonomy" id="587636"/>
    <lineage>
        <taxon>Bacteria</taxon>
        <taxon>Bacillati</taxon>
        <taxon>Actinomycetota</taxon>
        <taxon>Actinomycetes</taxon>
        <taxon>Micrococcales</taxon>
        <taxon>Intrasporangiaceae</taxon>
        <taxon>Pedococcus</taxon>
    </lineage>
</organism>
<evidence type="ECO:0000313" key="2">
    <source>
        <dbReference type="EMBL" id="SES49408.1"/>
    </source>
</evidence>
<dbReference type="AlphaFoldDB" id="A0A1H9XTB0"/>
<gene>
    <name evidence="2" type="ORF">SAMN05216199_0360</name>
</gene>
<accession>A0A1H9XTB0</accession>
<dbReference type="InterPro" id="IPR002881">
    <property type="entry name" value="DUF58"/>
</dbReference>
<evidence type="ECO:0000313" key="3">
    <source>
        <dbReference type="Proteomes" id="UP000199019"/>
    </source>
</evidence>
<name>A0A1H9XTB0_9MICO</name>
<dbReference type="SUPFAM" id="SSF53300">
    <property type="entry name" value="vWA-like"/>
    <property type="match status" value="1"/>
</dbReference>
<dbReference type="STRING" id="587636.SAMN05216199_0360"/>
<evidence type="ECO:0000259" key="1">
    <source>
        <dbReference type="Pfam" id="PF01882"/>
    </source>
</evidence>